<accession>A0A4R6M7H8</accession>
<feature type="domain" description="Transglutaminase-like" evidence="1">
    <location>
        <begin position="178"/>
        <end position="248"/>
    </location>
</feature>
<keyword evidence="2" id="KW-0645">Protease</keyword>
<proteinExistence type="predicted"/>
<dbReference type="Gene3D" id="3.10.620.30">
    <property type="match status" value="1"/>
</dbReference>
<dbReference type="Pfam" id="PF08379">
    <property type="entry name" value="Bact_transglu_N"/>
    <property type="match status" value="1"/>
</dbReference>
<sequence>MKYKVRHLTEYEYSAPVALCYNMAHLLPRDTNNQRCLSRRIKVWPKPVYQHEGQDYYGNQTCYFSIEEPHQKLSIDVISYFEIQTTDFIAQAEAHPLTLGELKALLEKPHTSELRMAKEFILNSPQVRCSEQLAEYARDCFSDEIPMIQGVKAFMHKVFTEFNFDPTSTTVATPLEQVLEQKSGVCQDFAHLSLGCLRSLGIPTRYMSGYLETLPPPGQEKLTGADASHAWFAVFVPDFGWVEFDPTNDIMPTDQHIVTAFGRDYADVTPLQGVIFEGGDSQTLSVSVDVQRV</sequence>
<dbReference type="Proteomes" id="UP000294656">
    <property type="component" value="Unassembled WGS sequence"/>
</dbReference>
<dbReference type="InterPro" id="IPR002931">
    <property type="entry name" value="Transglutaminase-like"/>
</dbReference>
<evidence type="ECO:0000313" key="2">
    <source>
        <dbReference type="EMBL" id="TDO97378.1"/>
    </source>
</evidence>
<dbReference type="InterPro" id="IPR013589">
    <property type="entry name" value="Bac_transglu_N"/>
</dbReference>
<evidence type="ECO:0000313" key="3">
    <source>
        <dbReference type="Proteomes" id="UP000294656"/>
    </source>
</evidence>
<dbReference type="GO" id="GO:0006508">
    <property type="term" value="P:proteolysis"/>
    <property type="evidence" value="ECO:0007669"/>
    <property type="project" value="UniProtKB-KW"/>
</dbReference>
<keyword evidence="2" id="KW-0378">Hydrolase</keyword>
<dbReference type="InterPro" id="IPR038765">
    <property type="entry name" value="Papain-like_cys_pep_sf"/>
</dbReference>
<dbReference type="SUPFAM" id="SSF54001">
    <property type="entry name" value="Cysteine proteinases"/>
    <property type="match status" value="1"/>
</dbReference>
<protein>
    <submittedName>
        <fullName evidence="2">Transglutaminase-like putative cysteine protease</fullName>
    </submittedName>
</protein>
<evidence type="ECO:0000259" key="1">
    <source>
        <dbReference type="SMART" id="SM00460"/>
    </source>
</evidence>
<name>A0A4R6M7H8_9GAMM</name>
<dbReference type="AlphaFoldDB" id="A0A4R6M7H8"/>
<keyword evidence="3" id="KW-1185">Reference proteome</keyword>
<organism evidence="2 3">
    <name type="scientific">Marinomonas balearica</name>
    <dbReference type="NCBI Taxonomy" id="491947"/>
    <lineage>
        <taxon>Bacteria</taxon>
        <taxon>Pseudomonadati</taxon>
        <taxon>Pseudomonadota</taxon>
        <taxon>Gammaproteobacteria</taxon>
        <taxon>Oceanospirillales</taxon>
        <taxon>Oceanospirillaceae</taxon>
        <taxon>Marinomonas</taxon>
    </lineage>
</organism>
<dbReference type="OrthoDB" id="5438043at2"/>
<dbReference type="SMART" id="SM00460">
    <property type="entry name" value="TGc"/>
    <property type="match status" value="1"/>
</dbReference>
<dbReference type="RefSeq" id="WP_133503958.1">
    <property type="nucleotide sequence ID" value="NZ_SNXC01000012.1"/>
</dbReference>
<comment type="caution">
    <text evidence="2">The sequence shown here is derived from an EMBL/GenBank/DDBJ whole genome shotgun (WGS) entry which is preliminary data.</text>
</comment>
<reference evidence="2 3" key="1">
    <citation type="submission" date="2019-03" db="EMBL/GenBank/DDBJ databases">
        <title>Genomic Encyclopedia of Type Strains, Phase III (KMG-III): the genomes of soil and plant-associated and newly described type strains.</title>
        <authorList>
            <person name="Whitman W."/>
        </authorList>
    </citation>
    <scope>NUCLEOTIDE SEQUENCE [LARGE SCALE GENOMIC DNA]</scope>
    <source>
        <strain evidence="2 3">CECT 7378</strain>
    </source>
</reference>
<dbReference type="EMBL" id="SNXC01000012">
    <property type="protein sequence ID" value="TDO97378.1"/>
    <property type="molecule type" value="Genomic_DNA"/>
</dbReference>
<dbReference type="PANTHER" id="PTHR33490:SF7">
    <property type="entry name" value="BLR2979 PROTEIN"/>
    <property type="match status" value="1"/>
</dbReference>
<dbReference type="PANTHER" id="PTHR33490">
    <property type="entry name" value="BLR5614 PROTEIN-RELATED"/>
    <property type="match status" value="1"/>
</dbReference>
<gene>
    <name evidence="2" type="ORF">DFP79_2196</name>
</gene>
<dbReference type="GO" id="GO:0008233">
    <property type="term" value="F:peptidase activity"/>
    <property type="evidence" value="ECO:0007669"/>
    <property type="project" value="UniProtKB-KW"/>
</dbReference>
<dbReference type="Pfam" id="PF01841">
    <property type="entry name" value="Transglut_core"/>
    <property type="match status" value="1"/>
</dbReference>